<organism evidence="2 3">
    <name type="scientific">Lancefieldella rimae</name>
    <dbReference type="NCBI Taxonomy" id="1383"/>
    <lineage>
        <taxon>Bacteria</taxon>
        <taxon>Bacillati</taxon>
        <taxon>Actinomycetota</taxon>
        <taxon>Coriobacteriia</taxon>
        <taxon>Coriobacteriales</taxon>
        <taxon>Atopobiaceae</taxon>
        <taxon>Lancefieldella</taxon>
    </lineage>
</organism>
<keyword evidence="3" id="KW-1185">Reference proteome</keyword>
<feature type="compositionally biased region" description="Polar residues" evidence="1">
    <location>
        <begin position="14"/>
        <end position="30"/>
    </location>
</feature>
<feature type="region of interest" description="Disordered" evidence="1">
    <location>
        <begin position="1"/>
        <end position="30"/>
    </location>
</feature>
<sequence>MRSRISFTPRPRSEQQLTSGGSSSSANVYPAPQSATSMITRSAYAATVVKIPPSQVWSAALPMASPTASFKSNLASLENGTLASSSSSLVRAVQSAVGSTRKVVCQSGCTRGSNGAICSRAPTRATGIKSTKRIRDSPRNTGCDTLVKLISPPIAQIRRRAHIIKLIPAEST</sequence>
<dbReference type="Proteomes" id="UP000051927">
    <property type="component" value="Unassembled WGS sequence"/>
</dbReference>
<accession>A0ABR5PZ48</accession>
<evidence type="ECO:0000313" key="3">
    <source>
        <dbReference type="Proteomes" id="UP000051927"/>
    </source>
</evidence>
<dbReference type="EMBL" id="JQCP01000003">
    <property type="protein sequence ID" value="KRO01812.1"/>
    <property type="molecule type" value="Genomic_DNA"/>
</dbReference>
<reference evidence="2 3" key="1">
    <citation type="journal article" date="2015" name="Genome Announc.">
        <title>Expanding the biotechnology potential of lactobacilli through comparative genomics of 213 strains and associated genera.</title>
        <authorList>
            <person name="Sun Z."/>
            <person name="Harris H.M."/>
            <person name="McCann A."/>
            <person name="Guo C."/>
            <person name="Argimon S."/>
            <person name="Zhang W."/>
            <person name="Yang X."/>
            <person name="Jeffery I.B."/>
            <person name="Cooney J.C."/>
            <person name="Kagawa T.F."/>
            <person name="Liu W."/>
            <person name="Song Y."/>
            <person name="Salvetti E."/>
            <person name="Wrobel A."/>
            <person name="Rasinkangas P."/>
            <person name="Parkhill J."/>
            <person name="Rea M.C."/>
            <person name="O'Sullivan O."/>
            <person name="Ritari J."/>
            <person name="Douillard F.P."/>
            <person name="Paul Ross R."/>
            <person name="Yang R."/>
            <person name="Briner A.E."/>
            <person name="Felis G.E."/>
            <person name="de Vos W.M."/>
            <person name="Barrangou R."/>
            <person name="Klaenhammer T.R."/>
            <person name="Caufield P.W."/>
            <person name="Cui Y."/>
            <person name="Zhang H."/>
            <person name="O'Toole P.W."/>
        </authorList>
    </citation>
    <scope>NUCLEOTIDE SEQUENCE [LARGE SCALE GENOMIC DNA]</scope>
    <source>
        <strain evidence="2 3">DSM 7090</strain>
    </source>
</reference>
<gene>
    <name evidence="2" type="ORF">IV60_GL001055</name>
</gene>
<proteinExistence type="predicted"/>
<name>A0ABR5PZ48_9ACTN</name>
<protein>
    <submittedName>
        <fullName evidence="2">Uncharacterized protein</fullName>
    </submittedName>
</protein>
<evidence type="ECO:0000256" key="1">
    <source>
        <dbReference type="SAM" id="MobiDB-lite"/>
    </source>
</evidence>
<evidence type="ECO:0000313" key="2">
    <source>
        <dbReference type="EMBL" id="KRO01812.1"/>
    </source>
</evidence>
<comment type="caution">
    <text evidence="2">The sequence shown here is derived from an EMBL/GenBank/DDBJ whole genome shotgun (WGS) entry which is preliminary data.</text>
</comment>